<protein>
    <submittedName>
        <fullName evidence="8">Type IV secretion system protein VirD4</fullName>
    </submittedName>
</protein>
<dbReference type="RefSeq" id="WP_132142328.1">
    <property type="nucleotide sequence ID" value="NZ_SMCS01000002.1"/>
</dbReference>
<dbReference type="AlphaFoldDB" id="A0A4R3YSY6"/>
<dbReference type="SUPFAM" id="SSF52540">
    <property type="entry name" value="P-loop containing nucleoside triphosphate hydrolases"/>
    <property type="match status" value="1"/>
</dbReference>
<dbReference type="Pfam" id="PF02534">
    <property type="entry name" value="T4SS-DNA_transf"/>
    <property type="match status" value="1"/>
</dbReference>
<evidence type="ECO:0000256" key="1">
    <source>
        <dbReference type="ARBA" id="ARBA00004651"/>
    </source>
</evidence>
<sequence length="562" mass="63055">MSKIKVGLALGCLALTLIAGMCASGFVMLFLLKASHVPWTWNTYWKYFQILGRPDVAPYADTVKAAGLVGFGVPLILWTFLLVKLFKRIAPATHGEARFAQRGELSRQGLLKPTGNGIVIGKTGNDLLRLHGTRHALLAAPTRSGKGVGAVIPNLLTYGDSVVMLDIKQEAYDLTSGWRSKLGPVFLFNPFAEDLHTHCWNPMSYVNDDATFRTTDLQAIAAILYDDEGGSDPFWTNSARNCFLAASLYLFEQWDHERRRGKKRGRGGIPTPGRIYRLFSGDGIDLKAYLRRLAAQPFLSPDTRTAFANLTTLADQTLASVIGSFQAPLHIFLNPILDKATSSDSFRLTDLRRRAMSIYVGISPHKLAESSKILNLFFSQAINQNVKELPEKNPALKHQCLILLDEFTALGRVDIVARSISYLAGYNLRIFTVIQSLSQLDATYGRDVARSMVTNLACQIIYTPREQNDANEYSEMLGYTTLRKRNETRSNGRERNMSYTEVEERRALMLPQELKALSPEEQIIFIEGSPHPIRCGKIRYYTDRFFKKRLLPKIDVPKLSLH</sequence>
<feature type="transmembrane region" description="Helical" evidence="7">
    <location>
        <begin position="7"/>
        <end position="32"/>
    </location>
</feature>
<keyword evidence="5 7" id="KW-1133">Transmembrane helix</keyword>
<evidence type="ECO:0000256" key="5">
    <source>
        <dbReference type="ARBA" id="ARBA00022989"/>
    </source>
</evidence>
<comment type="similarity">
    <text evidence="2">Belongs to the VirD4/TraG family.</text>
</comment>
<accession>A0A4R3YSY6</accession>
<dbReference type="InterPro" id="IPR051539">
    <property type="entry name" value="T4SS-coupling_protein"/>
</dbReference>
<comment type="subcellular location">
    <subcellularLocation>
        <location evidence="1">Cell membrane</location>
        <topology evidence="1">Multi-pass membrane protein</topology>
    </subcellularLocation>
</comment>
<evidence type="ECO:0000256" key="3">
    <source>
        <dbReference type="ARBA" id="ARBA00022475"/>
    </source>
</evidence>
<dbReference type="OrthoDB" id="9759295at2"/>
<proteinExistence type="inferred from homology"/>
<dbReference type="Proteomes" id="UP000295645">
    <property type="component" value="Unassembled WGS sequence"/>
</dbReference>
<dbReference type="InterPro" id="IPR003688">
    <property type="entry name" value="TraG/VirD4"/>
</dbReference>
<dbReference type="InterPro" id="IPR027417">
    <property type="entry name" value="P-loop_NTPase"/>
</dbReference>
<dbReference type="CDD" id="cd01127">
    <property type="entry name" value="TrwB_TraG_TraD_VirD4"/>
    <property type="match status" value="1"/>
</dbReference>
<evidence type="ECO:0000256" key="2">
    <source>
        <dbReference type="ARBA" id="ARBA00008806"/>
    </source>
</evidence>
<keyword evidence="3" id="KW-1003">Cell membrane</keyword>
<dbReference type="EMBL" id="SMCS01000002">
    <property type="protein sequence ID" value="TCV96115.1"/>
    <property type="molecule type" value="Genomic_DNA"/>
</dbReference>
<organism evidence="8 9">
    <name type="scientific">Luteibacter rhizovicinus</name>
    <dbReference type="NCBI Taxonomy" id="242606"/>
    <lineage>
        <taxon>Bacteria</taxon>
        <taxon>Pseudomonadati</taxon>
        <taxon>Pseudomonadota</taxon>
        <taxon>Gammaproteobacteria</taxon>
        <taxon>Lysobacterales</taxon>
        <taxon>Rhodanobacteraceae</taxon>
        <taxon>Luteibacter</taxon>
    </lineage>
</organism>
<evidence type="ECO:0000256" key="6">
    <source>
        <dbReference type="ARBA" id="ARBA00023136"/>
    </source>
</evidence>
<dbReference type="PANTHER" id="PTHR37937:SF1">
    <property type="entry name" value="CONJUGATIVE TRANSFER: DNA TRANSPORT"/>
    <property type="match status" value="1"/>
</dbReference>
<comment type="caution">
    <text evidence="8">The sequence shown here is derived from an EMBL/GenBank/DDBJ whole genome shotgun (WGS) entry which is preliminary data.</text>
</comment>
<keyword evidence="4 7" id="KW-0812">Transmembrane</keyword>
<dbReference type="Gene3D" id="3.40.50.300">
    <property type="entry name" value="P-loop containing nucleotide triphosphate hydrolases"/>
    <property type="match status" value="1"/>
</dbReference>
<evidence type="ECO:0000256" key="4">
    <source>
        <dbReference type="ARBA" id="ARBA00022692"/>
    </source>
</evidence>
<dbReference type="PANTHER" id="PTHR37937">
    <property type="entry name" value="CONJUGATIVE TRANSFER: DNA TRANSPORT"/>
    <property type="match status" value="1"/>
</dbReference>
<gene>
    <name evidence="8" type="ORF">EC912_102465</name>
</gene>
<dbReference type="GO" id="GO:0005886">
    <property type="term" value="C:plasma membrane"/>
    <property type="evidence" value="ECO:0007669"/>
    <property type="project" value="UniProtKB-SubCell"/>
</dbReference>
<keyword evidence="6 7" id="KW-0472">Membrane</keyword>
<reference evidence="8 9" key="1">
    <citation type="submission" date="2019-03" db="EMBL/GenBank/DDBJ databases">
        <title>Above-ground endophytic microbial communities from plants in different locations in the United States.</title>
        <authorList>
            <person name="Frank C."/>
        </authorList>
    </citation>
    <scope>NUCLEOTIDE SEQUENCE [LARGE SCALE GENOMIC DNA]</scope>
    <source>
        <strain evidence="8 9">LP_13_YM</strain>
    </source>
</reference>
<keyword evidence="9" id="KW-1185">Reference proteome</keyword>
<evidence type="ECO:0000313" key="8">
    <source>
        <dbReference type="EMBL" id="TCV96115.1"/>
    </source>
</evidence>
<name>A0A4R3YSY6_9GAMM</name>
<evidence type="ECO:0000313" key="9">
    <source>
        <dbReference type="Proteomes" id="UP000295645"/>
    </source>
</evidence>
<evidence type="ECO:0000256" key="7">
    <source>
        <dbReference type="SAM" id="Phobius"/>
    </source>
</evidence>